<dbReference type="Pfam" id="PF01381">
    <property type="entry name" value="HTH_3"/>
    <property type="match status" value="1"/>
</dbReference>
<evidence type="ECO:0000313" key="3">
    <source>
        <dbReference type="EMBL" id="NDV00428.1"/>
    </source>
</evidence>
<keyword evidence="1" id="KW-0812">Transmembrane</keyword>
<reference evidence="3 4" key="1">
    <citation type="submission" date="2020-02" db="EMBL/GenBank/DDBJ databases">
        <title>Pseudoroseicyclus tamarix, sp. nov., isolated from offshore sediment of a Tamarix chinensis forest.</title>
        <authorList>
            <person name="Gai Y."/>
        </authorList>
    </citation>
    <scope>NUCLEOTIDE SEQUENCE [LARGE SCALE GENOMIC DNA]</scope>
    <source>
        <strain evidence="3 4">CLL3-39</strain>
    </source>
</reference>
<name>A0A6B2JQL6_9RHOB</name>
<dbReference type="EMBL" id="JAAGAB010000001">
    <property type="protein sequence ID" value="NDV00428.1"/>
    <property type="molecule type" value="Genomic_DNA"/>
</dbReference>
<proteinExistence type="predicted"/>
<dbReference type="PROSITE" id="PS50943">
    <property type="entry name" value="HTH_CROC1"/>
    <property type="match status" value="1"/>
</dbReference>
<dbReference type="RefSeq" id="WP_163890737.1">
    <property type="nucleotide sequence ID" value="NZ_JAAFYS010000001.1"/>
</dbReference>
<comment type="caution">
    <text evidence="3">The sequence shown here is derived from an EMBL/GenBank/DDBJ whole genome shotgun (WGS) entry which is preliminary data.</text>
</comment>
<dbReference type="GO" id="GO:0003677">
    <property type="term" value="F:DNA binding"/>
    <property type="evidence" value="ECO:0007669"/>
    <property type="project" value="InterPro"/>
</dbReference>
<dbReference type="InterPro" id="IPR010982">
    <property type="entry name" value="Lambda_DNA-bd_dom_sf"/>
</dbReference>
<sequence length="282" mass="31695">MDKRERALIFRDRLHRAMVDQGVSQARLARLVGSDRSTISQLLAAENVRLPNSQLVGECAQALGISSDWLLGLTARRERAADLVAAAMSMTEAPRALIDERIFAWHREAAGYKIRHVPAALPDMLKLPEVMQWEYEPSLGRTTEQAIGASADRLAWMQQSQSDYEIAMPLHELATFARAEGYYEGLPAEARRAQIRHLMALHAQLYPALRVYLFDARRLYSSPVTIFGPLLAVLYLGRNYLTFRDTERVRAISTHFDALVREASVSARDLPTHLAALDAEIT</sequence>
<dbReference type="AlphaFoldDB" id="A0A6B2JQL6"/>
<dbReference type="CDD" id="cd00093">
    <property type="entry name" value="HTH_XRE"/>
    <property type="match status" value="1"/>
</dbReference>
<dbReference type="SUPFAM" id="SSF47413">
    <property type="entry name" value="lambda repressor-like DNA-binding domains"/>
    <property type="match status" value="1"/>
</dbReference>
<protein>
    <submittedName>
        <fullName evidence="3">Helix-turn-helix domain-containing protein</fullName>
    </submittedName>
</protein>
<evidence type="ECO:0000313" key="4">
    <source>
        <dbReference type="Proteomes" id="UP000474757"/>
    </source>
</evidence>
<dbReference type="InterPro" id="IPR001387">
    <property type="entry name" value="Cro/C1-type_HTH"/>
</dbReference>
<dbReference type="SMART" id="SM00530">
    <property type="entry name" value="HTH_XRE"/>
    <property type="match status" value="1"/>
</dbReference>
<evidence type="ECO:0000259" key="2">
    <source>
        <dbReference type="PROSITE" id="PS50943"/>
    </source>
</evidence>
<keyword evidence="1" id="KW-0472">Membrane</keyword>
<organism evidence="3 4">
    <name type="scientific">Pseudoroseicyclus tamaricis</name>
    <dbReference type="NCBI Taxonomy" id="2705421"/>
    <lineage>
        <taxon>Bacteria</taxon>
        <taxon>Pseudomonadati</taxon>
        <taxon>Pseudomonadota</taxon>
        <taxon>Alphaproteobacteria</taxon>
        <taxon>Rhodobacterales</taxon>
        <taxon>Paracoccaceae</taxon>
        <taxon>Pseudoroseicyclus</taxon>
    </lineage>
</organism>
<feature type="transmembrane region" description="Helical" evidence="1">
    <location>
        <begin position="219"/>
        <end position="237"/>
    </location>
</feature>
<dbReference type="Proteomes" id="UP000474757">
    <property type="component" value="Unassembled WGS sequence"/>
</dbReference>
<keyword evidence="1" id="KW-1133">Transmembrane helix</keyword>
<accession>A0A6B2JQL6</accession>
<feature type="domain" description="HTH cro/C1-type" evidence="2">
    <location>
        <begin position="14"/>
        <end position="70"/>
    </location>
</feature>
<gene>
    <name evidence="3" type="ORF">GZA08_05510</name>
</gene>
<evidence type="ECO:0000256" key="1">
    <source>
        <dbReference type="SAM" id="Phobius"/>
    </source>
</evidence>
<keyword evidence="4" id="KW-1185">Reference proteome</keyword>
<dbReference type="Gene3D" id="1.10.260.40">
    <property type="entry name" value="lambda repressor-like DNA-binding domains"/>
    <property type="match status" value="1"/>
</dbReference>